<organism evidence="1 2">
    <name type="scientific">Hevea brasiliensis</name>
    <name type="common">Para rubber tree</name>
    <name type="synonym">Siphonia brasiliensis</name>
    <dbReference type="NCBI Taxonomy" id="3981"/>
    <lineage>
        <taxon>Eukaryota</taxon>
        <taxon>Viridiplantae</taxon>
        <taxon>Streptophyta</taxon>
        <taxon>Embryophyta</taxon>
        <taxon>Tracheophyta</taxon>
        <taxon>Spermatophyta</taxon>
        <taxon>Magnoliopsida</taxon>
        <taxon>eudicotyledons</taxon>
        <taxon>Gunneridae</taxon>
        <taxon>Pentapetalae</taxon>
        <taxon>rosids</taxon>
        <taxon>fabids</taxon>
        <taxon>Malpighiales</taxon>
        <taxon>Euphorbiaceae</taxon>
        <taxon>Crotonoideae</taxon>
        <taxon>Micrandreae</taxon>
        <taxon>Hevea</taxon>
    </lineage>
</organism>
<proteinExistence type="predicted"/>
<dbReference type="PANTHER" id="PTHR48434">
    <property type="entry name" value="(RAPE) HYPOTHETICAL PROTEIN"/>
    <property type="match status" value="1"/>
</dbReference>
<dbReference type="EMBL" id="JARPOI010000001">
    <property type="protein sequence ID" value="KAJ9189354.1"/>
    <property type="molecule type" value="Genomic_DNA"/>
</dbReference>
<gene>
    <name evidence="1" type="ORF">P3X46_000662</name>
</gene>
<sequence>MQAWTGALIYESRQRKFSWFIQFQLDKELFEFPSWFYEWFFHWGIFPIALPNKVRTVYEQFTDSNKSLKDSRLMFTILYKVPWIVRWDYIISKKKMKKFDEFSTDHVPWLTQRILIK</sequence>
<protein>
    <submittedName>
        <fullName evidence="1">Uncharacterized protein</fullName>
    </submittedName>
</protein>
<dbReference type="PANTHER" id="PTHR48434:SF1">
    <property type="entry name" value="(RAPE) HYPOTHETICAL PROTEIN"/>
    <property type="match status" value="1"/>
</dbReference>
<reference evidence="1" key="1">
    <citation type="journal article" date="2023" name="Plant Biotechnol. J.">
        <title>Chromosome-level wild Hevea brasiliensis genome provides new tools for genomic-assisted breeding and valuable loci to elevate rubber yield.</title>
        <authorList>
            <person name="Cheng H."/>
            <person name="Song X."/>
            <person name="Hu Y."/>
            <person name="Wu T."/>
            <person name="Yang Q."/>
            <person name="An Z."/>
            <person name="Feng S."/>
            <person name="Deng Z."/>
            <person name="Wu W."/>
            <person name="Zeng X."/>
            <person name="Tu M."/>
            <person name="Wang X."/>
            <person name="Huang H."/>
        </authorList>
    </citation>
    <scope>NUCLEOTIDE SEQUENCE</scope>
    <source>
        <strain evidence="1">MT/VB/25A 57/8</strain>
    </source>
</reference>
<evidence type="ECO:0000313" key="1">
    <source>
        <dbReference type="EMBL" id="KAJ9189354.1"/>
    </source>
</evidence>
<name>A0ABQ9NEX1_HEVBR</name>
<comment type="caution">
    <text evidence="1">The sequence shown here is derived from an EMBL/GenBank/DDBJ whole genome shotgun (WGS) entry which is preliminary data.</text>
</comment>
<evidence type="ECO:0000313" key="2">
    <source>
        <dbReference type="Proteomes" id="UP001174677"/>
    </source>
</evidence>
<dbReference type="Proteomes" id="UP001174677">
    <property type="component" value="Chromosome 1"/>
</dbReference>
<keyword evidence="2" id="KW-1185">Reference proteome</keyword>
<accession>A0ABQ9NEX1</accession>